<feature type="region of interest" description="Disordered" evidence="2">
    <location>
        <begin position="91"/>
        <end position="199"/>
    </location>
</feature>
<feature type="compositionally biased region" description="Basic and acidic residues" evidence="2">
    <location>
        <begin position="420"/>
        <end position="433"/>
    </location>
</feature>
<keyword evidence="1" id="KW-0862">Zinc</keyword>
<dbReference type="InterPro" id="IPR000571">
    <property type="entry name" value="Znf_CCCH"/>
</dbReference>
<evidence type="ECO:0000313" key="5">
    <source>
        <dbReference type="Proteomes" id="UP001392437"/>
    </source>
</evidence>
<evidence type="ECO:0000313" key="4">
    <source>
        <dbReference type="EMBL" id="KAK8114055.1"/>
    </source>
</evidence>
<keyword evidence="5" id="KW-1185">Reference proteome</keyword>
<feature type="region of interest" description="Disordered" evidence="2">
    <location>
        <begin position="266"/>
        <end position="294"/>
    </location>
</feature>
<feature type="compositionally biased region" description="Low complexity" evidence="2">
    <location>
        <begin position="148"/>
        <end position="164"/>
    </location>
</feature>
<sequence>MLRPHAPPFPQHFLVRPATTKHTASGTITMPGPMVPLIALDQLPAWIDISGVPRELTVEQTMGLQNLGSVIPGTAEYYEVRLHQDVRFVTSSSSSSFSPPPPPSCTPQRRSGSGETGDRINSGKNTKMTSSLLMDPIFHPSDTDLPGSSSNSSVTNNSCETSSTERAINNSTRRKKTTMKKGEEKAATVSKTETANKWAKGNTAAAAATRPAAVPLNPRRPSPPPPAIPVNPYPILRRHHHDVVAPPPGPNHPASRLLSAITPAPSYIYSPAHPQQQPPTSSSNHKPSSSQLHSSRHNRAIVYCRHWCHHGSCKYGEECRYKHRMPGTNEGLREVGLADWPNWYRAACTMALNMQSSRRSGWHESWPDITAAPVDAGSGSRCKGVSSQHKARRSSSHNVVLVNDGSSSVSTAAATVSRAKGGDESIAAEERFGRLGNAESGGSDESSGSSSAGYQDPETAVHQTAAGKRQDRAAEDMPAPGEKLVDV</sequence>
<keyword evidence="1" id="KW-0863">Zinc-finger</keyword>
<gene>
    <name evidence="4" type="ORF">PG999_006124</name>
</gene>
<dbReference type="Gene3D" id="4.10.1000.10">
    <property type="entry name" value="Zinc finger, CCCH-type"/>
    <property type="match status" value="1"/>
</dbReference>
<feature type="compositionally biased region" description="Low complexity" evidence="2">
    <location>
        <begin position="406"/>
        <end position="417"/>
    </location>
</feature>
<organism evidence="4 5">
    <name type="scientific">Apiospora kogelbergensis</name>
    <dbReference type="NCBI Taxonomy" id="1337665"/>
    <lineage>
        <taxon>Eukaryota</taxon>
        <taxon>Fungi</taxon>
        <taxon>Dikarya</taxon>
        <taxon>Ascomycota</taxon>
        <taxon>Pezizomycotina</taxon>
        <taxon>Sordariomycetes</taxon>
        <taxon>Xylariomycetidae</taxon>
        <taxon>Amphisphaeriales</taxon>
        <taxon>Apiosporaceae</taxon>
        <taxon>Apiospora</taxon>
    </lineage>
</organism>
<evidence type="ECO:0000259" key="3">
    <source>
        <dbReference type="PROSITE" id="PS50103"/>
    </source>
</evidence>
<feature type="zinc finger region" description="C3H1-type" evidence="1">
    <location>
        <begin position="298"/>
        <end position="326"/>
    </location>
</feature>
<name>A0AAW0QPV2_9PEZI</name>
<evidence type="ECO:0000256" key="2">
    <source>
        <dbReference type="SAM" id="MobiDB-lite"/>
    </source>
</evidence>
<feature type="compositionally biased region" description="Low complexity" evidence="2">
    <location>
        <begin position="278"/>
        <end position="293"/>
    </location>
</feature>
<accession>A0AAW0QPV2</accession>
<feature type="compositionally biased region" description="Polar residues" evidence="2">
    <location>
        <begin position="122"/>
        <end position="132"/>
    </location>
</feature>
<dbReference type="Proteomes" id="UP001392437">
    <property type="component" value="Unassembled WGS sequence"/>
</dbReference>
<dbReference type="EMBL" id="JAQQWP010000006">
    <property type="protein sequence ID" value="KAK8114055.1"/>
    <property type="molecule type" value="Genomic_DNA"/>
</dbReference>
<feature type="compositionally biased region" description="Low complexity" evidence="2">
    <location>
        <begin position="438"/>
        <end position="453"/>
    </location>
</feature>
<comment type="caution">
    <text evidence="4">The sequence shown here is derived from an EMBL/GenBank/DDBJ whole genome shotgun (WGS) entry which is preliminary data.</text>
</comment>
<protein>
    <recommendedName>
        <fullName evidence="3">C3H1-type domain-containing protein</fullName>
    </recommendedName>
</protein>
<dbReference type="PROSITE" id="PS50103">
    <property type="entry name" value="ZF_C3H1"/>
    <property type="match status" value="1"/>
</dbReference>
<feature type="region of interest" description="Disordered" evidence="2">
    <location>
        <begin position="374"/>
        <end position="487"/>
    </location>
</feature>
<feature type="region of interest" description="Disordered" evidence="2">
    <location>
        <begin position="207"/>
        <end position="226"/>
    </location>
</feature>
<evidence type="ECO:0000256" key="1">
    <source>
        <dbReference type="PROSITE-ProRule" id="PRU00723"/>
    </source>
</evidence>
<dbReference type="AlphaFoldDB" id="A0AAW0QPV2"/>
<proteinExistence type="predicted"/>
<feature type="domain" description="C3H1-type" evidence="3">
    <location>
        <begin position="298"/>
        <end position="326"/>
    </location>
</feature>
<feature type="compositionally biased region" description="Low complexity" evidence="2">
    <location>
        <begin position="207"/>
        <end position="217"/>
    </location>
</feature>
<keyword evidence="1" id="KW-0479">Metal-binding</keyword>
<dbReference type="GO" id="GO:0008270">
    <property type="term" value="F:zinc ion binding"/>
    <property type="evidence" value="ECO:0007669"/>
    <property type="project" value="UniProtKB-KW"/>
</dbReference>
<reference evidence="4 5" key="1">
    <citation type="submission" date="2023-01" db="EMBL/GenBank/DDBJ databases">
        <title>Analysis of 21 Apiospora genomes using comparative genomics revels a genus with tremendous synthesis potential of carbohydrate active enzymes and secondary metabolites.</title>
        <authorList>
            <person name="Sorensen T."/>
        </authorList>
    </citation>
    <scope>NUCLEOTIDE SEQUENCE [LARGE SCALE GENOMIC DNA]</scope>
    <source>
        <strain evidence="4 5">CBS 117206</strain>
    </source>
</reference>